<comment type="cofactor">
    <cofactor evidence="8">
        <name>Mg(2+)</name>
        <dbReference type="ChEBI" id="CHEBI:18420"/>
    </cofactor>
</comment>
<dbReference type="SMART" id="SM00471">
    <property type="entry name" value="HDc"/>
    <property type="match status" value="1"/>
</dbReference>
<evidence type="ECO:0000259" key="11">
    <source>
        <dbReference type="PROSITE" id="PS51831"/>
    </source>
</evidence>
<dbReference type="CDD" id="cd00077">
    <property type="entry name" value="HDc"/>
    <property type="match status" value="1"/>
</dbReference>
<evidence type="ECO:0000256" key="5">
    <source>
        <dbReference type="ARBA" id="ARBA00022842"/>
    </source>
</evidence>
<evidence type="ECO:0000256" key="2">
    <source>
        <dbReference type="ARBA" id="ARBA00022695"/>
    </source>
</evidence>
<feature type="domain" description="HD" evidence="11">
    <location>
        <begin position="458"/>
        <end position="580"/>
    </location>
</feature>
<dbReference type="CDD" id="cd04899">
    <property type="entry name" value="ACT_ACR-UUR-like_2"/>
    <property type="match status" value="1"/>
</dbReference>
<dbReference type="GO" id="GO:0006808">
    <property type="term" value="P:regulation of nitrogen utilization"/>
    <property type="evidence" value="ECO:0007669"/>
    <property type="project" value="UniProtKB-UniRule"/>
</dbReference>
<keyword evidence="6 8" id="KW-0511">Multifunctional enzyme</keyword>
<name>A0A6P1DXK1_9GAMM</name>
<dbReference type="InterPro" id="IPR045865">
    <property type="entry name" value="ACT-like_dom_sf"/>
</dbReference>
<dbReference type="Pfam" id="PF01966">
    <property type="entry name" value="HD"/>
    <property type="match status" value="1"/>
</dbReference>
<comment type="catalytic activity">
    <reaction evidence="8">
        <text>[protein-PII]-L-tyrosine + UTP = [protein-PII]-uridylyl-L-tyrosine + diphosphate</text>
        <dbReference type="Rhea" id="RHEA:13673"/>
        <dbReference type="Rhea" id="RHEA-COMP:12147"/>
        <dbReference type="Rhea" id="RHEA-COMP:12148"/>
        <dbReference type="ChEBI" id="CHEBI:33019"/>
        <dbReference type="ChEBI" id="CHEBI:46398"/>
        <dbReference type="ChEBI" id="CHEBI:46858"/>
        <dbReference type="ChEBI" id="CHEBI:90602"/>
        <dbReference type="EC" id="2.7.7.59"/>
    </reaction>
</comment>
<keyword evidence="13" id="KW-1185">Reference proteome</keyword>
<dbReference type="HAMAP" id="MF_00277">
    <property type="entry name" value="PII_uridylyl_transf"/>
    <property type="match status" value="1"/>
</dbReference>
<evidence type="ECO:0000256" key="3">
    <source>
        <dbReference type="ARBA" id="ARBA00022737"/>
    </source>
</evidence>
<protein>
    <recommendedName>
        <fullName evidence="8">Bifunctional uridylyltransferase/uridylyl-removing enzyme</fullName>
        <shortName evidence="8">UTase/UR</shortName>
    </recommendedName>
    <alternativeName>
        <fullName evidence="8">Bifunctional [protein-PII] modification enzyme</fullName>
    </alternativeName>
    <alternativeName>
        <fullName evidence="8">Bifunctional nitrogen sensor protein</fullName>
    </alternativeName>
    <domain>
        <recommendedName>
            <fullName evidence="8">[Protein-PII] uridylyltransferase</fullName>
            <shortName evidence="8">PII uridylyltransferase</shortName>
            <shortName evidence="8">UTase</shortName>
            <ecNumber evidence="8">2.7.7.59</ecNumber>
        </recommendedName>
    </domain>
    <domain>
        <recommendedName>
            <fullName evidence="8">[Protein-PII]-UMP uridylyl-removing enzyme</fullName>
            <shortName evidence="8">UR</shortName>
            <ecNumber evidence="8">3.1.4.-</ecNumber>
        </recommendedName>
    </domain>
</protein>
<feature type="domain" description="ACT" evidence="10">
    <location>
        <begin position="700"/>
        <end position="785"/>
    </location>
</feature>
<keyword evidence="3" id="KW-0677">Repeat</keyword>
<comment type="domain">
    <text evidence="8">Has four distinct domains: an N-terminal nucleotidyltransferase (NT) domain responsible for UTase activity, a central HD domain that encodes UR activity, and two C-terminal ACT domains that seem to have a role in glutamine sensing.</text>
</comment>
<evidence type="ECO:0000313" key="12">
    <source>
        <dbReference type="EMBL" id="NEX20365.1"/>
    </source>
</evidence>
<evidence type="ECO:0000256" key="8">
    <source>
        <dbReference type="HAMAP-Rule" id="MF_00277"/>
    </source>
</evidence>
<comment type="catalytic activity">
    <reaction evidence="8">
        <text>[protein-PII]-uridylyl-L-tyrosine + H2O = [protein-PII]-L-tyrosine + UMP + H(+)</text>
        <dbReference type="Rhea" id="RHEA:48600"/>
        <dbReference type="Rhea" id="RHEA-COMP:12147"/>
        <dbReference type="Rhea" id="RHEA-COMP:12148"/>
        <dbReference type="ChEBI" id="CHEBI:15377"/>
        <dbReference type="ChEBI" id="CHEBI:15378"/>
        <dbReference type="ChEBI" id="CHEBI:46858"/>
        <dbReference type="ChEBI" id="CHEBI:57865"/>
        <dbReference type="ChEBI" id="CHEBI:90602"/>
    </reaction>
</comment>
<dbReference type="NCBIfam" id="TIGR01693">
    <property type="entry name" value="UTase_glnD"/>
    <property type="match status" value="1"/>
</dbReference>
<dbReference type="CDD" id="cd04900">
    <property type="entry name" value="ACT_UUR-like_1"/>
    <property type="match status" value="1"/>
</dbReference>
<dbReference type="AlphaFoldDB" id="A0A6P1DXK1"/>
<dbReference type="GO" id="GO:0008081">
    <property type="term" value="F:phosphoric diester hydrolase activity"/>
    <property type="evidence" value="ECO:0007669"/>
    <property type="project" value="UniProtKB-UniRule"/>
</dbReference>
<evidence type="ECO:0000256" key="1">
    <source>
        <dbReference type="ARBA" id="ARBA00022679"/>
    </source>
</evidence>
<proteinExistence type="inferred from homology"/>
<dbReference type="Pfam" id="PF08335">
    <property type="entry name" value="GlnD_UR_UTase"/>
    <property type="match status" value="1"/>
</dbReference>
<keyword evidence="4 8" id="KW-0378">Hydrolase</keyword>
<dbReference type="InterPro" id="IPR002912">
    <property type="entry name" value="ACT_dom"/>
</dbReference>
<dbReference type="InterPro" id="IPR013546">
    <property type="entry name" value="PII_UdlTrfase/GS_AdlTrfase"/>
</dbReference>
<dbReference type="PIRSF" id="PIRSF006288">
    <property type="entry name" value="PII_uridyltransf"/>
    <property type="match status" value="1"/>
</dbReference>
<organism evidence="12 13">
    <name type="scientific">Thiorhodococcus mannitoliphagus</name>
    <dbReference type="NCBI Taxonomy" id="329406"/>
    <lineage>
        <taxon>Bacteria</taxon>
        <taxon>Pseudomonadati</taxon>
        <taxon>Pseudomonadota</taxon>
        <taxon>Gammaproteobacteria</taxon>
        <taxon>Chromatiales</taxon>
        <taxon>Chromatiaceae</taxon>
        <taxon>Thiorhodococcus</taxon>
    </lineage>
</organism>
<dbReference type="InterPro" id="IPR010043">
    <property type="entry name" value="UTase/UR"/>
</dbReference>
<dbReference type="CDD" id="cd05401">
    <property type="entry name" value="NT_GlnE_GlnD_like"/>
    <property type="match status" value="1"/>
</dbReference>
<comment type="activity regulation">
    <text evidence="8">Uridylyltransferase (UTase) activity is inhibited by glutamine, while glutamine activates uridylyl-removing (UR) activity.</text>
</comment>
<feature type="domain" description="ACT" evidence="10">
    <location>
        <begin position="809"/>
        <end position="885"/>
    </location>
</feature>
<accession>A0A6P1DXK1</accession>
<dbReference type="InterPro" id="IPR006674">
    <property type="entry name" value="HD_domain"/>
</dbReference>
<dbReference type="EC" id="2.7.7.59" evidence="8"/>
<dbReference type="SUPFAM" id="SSF81301">
    <property type="entry name" value="Nucleotidyltransferase"/>
    <property type="match status" value="1"/>
</dbReference>
<evidence type="ECO:0000256" key="9">
    <source>
        <dbReference type="SAM" id="MobiDB-lite"/>
    </source>
</evidence>
<comment type="similarity">
    <text evidence="8">Belongs to the GlnD family.</text>
</comment>
<evidence type="ECO:0000256" key="4">
    <source>
        <dbReference type="ARBA" id="ARBA00022801"/>
    </source>
</evidence>
<dbReference type="PANTHER" id="PTHR47320">
    <property type="entry name" value="BIFUNCTIONAL URIDYLYLTRANSFERASE/URIDYLYL-REMOVING ENZYME"/>
    <property type="match status" value="1"/>
</dbReference>
<dbReference type="InterPro" id="IPR003607">
    <property type="entry name" value="HD/PDEase_dom"/>
</dbReference>
<evidence type="ECO:0000256" key="6">
    <source>
        <dbReference type="ARBA" id="ARBA00023268"/>
    </source>
</evidence>
<evidence type="ECO:0000259" key="10">
    <source>
        <dbReference type="PROSITE" id="PS51671"/>
    </source>
</evidence>
<dbReference type="EMBL" id="JAAIJR010000026">
    <property type="protein sequence ID" value="NEX20365.1"/>
    <property type="molecule type" value="Genomic_DNA"/>
</dbReference>
<dbReference type="FunFam" id="1.10.3090.10:FF:000005">
    <property type="entry name" value="Bifunctional uridylyltransferase/uridylyl-removing enzyme"/>
    <property type="match status" value="1"/>
</dbReference>
<reference evidence="12 13" key="2">
    <citation type="submission" date="2020-02" db="EMBL/GenBank/DDBJ databases">
        <title>Genome sequences of Thiorhodococcus mannitoliphagus and Thiorhodococcus minor, purple sulfur photosynthetic bacteria in the gammaproteobacterial family, Chromatiaceae.</title>
        <authorList>
            <person name="Aviles F.A."/>
            <person name="Meyer T.E."/>
            <person name="Kyndt J.A."/>
        </authorList>
    </citation>
    <scope>NUCLEOTIDE SEQUENCE [LARGE SCALE GENOMIC DNA]</scope>
    <source>
        <strain evidence="12 13">DSM 18266</strain>
    </source>
</reference>
<keyword evidence="1 8" id="KW-0808">Transferase</keyword>
<evidence type="ECO:0000256" key="7">
    <source>
        <dbReference type="ARBA" id="ARBA00047968"/>
    </source>
</evidence>
<keyword evidence="5 8" id="KW-0460">Magnesium</keyword>
<dbReference type="GO" id="GO:0008773">
    <property type="term" value="F:[protein-PII] uridylyltransferase activity"/>
    <property type="evidence" value="ECO:0007669"/>
    <property type="project" value="UniProtKB-UniRule"/>
</dbReference>
<keyword evidence="2 8" id="KW-0548">Nucleotidyltransferase</keyword>
<dbReference type="SUPFAM" id="SSF109604">
    <property type="entry name" value="HD-domain/PDEase-like"/>
    <property type="match status" value="1"/>
</dbReference>
<comment type="function">
    <text evidence="8">Modifies, by uridylylation and deuridylylation, the PII regulatory proteins (GlnB and homologs), in response to the nitrogen status of the cell that GlnD senses through the glutamine level. Under low glutamine levels, catalyzes the conversion of the PII proteins and UTP to PII-UMP and PPi, while under higher glutamine levels, GlnD hydrolyzes PII-UMP to PII and UMP (deuridylylation). Thus, controls uridylylation state and activity of the PII proteins, and plays an important role in the regulation of nitrogen metabolism.</text>
</comment>
<comment type="caution">
    <text evidence="8">Lacks conserved residue(s) required for the propagation of feature annotation.</text>
</comment>
<dbReference type="PROSITE" id="PS51671">
    <property type="entry name" value="ACT"/>
    <property type="match status" value="2"/>
</dbReference>
<sequence length="885" mass="100792">MDVAQGQPPHNSAPAPQAPVSPIAAFKDRLRKGTEQLFRHFDQGTPIASLVLERSQLIDEVLRDAWAMHLGTSQHACLVAVGGYGRQELQPASDVDILILIEPQREGELTEPLEQLVIFLWDIGLEVGHSVRTVDDCVREASDDVTVMTNLMEARLLCGDDGLFQRMREVTGPDRIWDSEAFFAAKTREQRARWQKYGDTAYTLEPNIKENPGGLRDIQMIGWVAKRHFAAETLHELVDHGFLTEAEHETLVGEQTLLWCIRFALHRLAGRREDRLLFDYQRSLAQGFGFSDGENNLAVEQFMQQYYRTVQELNRLNEMLLQLFREAILLRDEIGPPVPINKRFQSRSGFLEVTSPSVFSRYPIALLEVFHILQTHQELEGVRASTIRMIRENRHRIDDNFRADLRARSLFMEILREPTGITHAFRRMNRYGVLAAYIPAFANIVGRMQYDLLHVYTVDEHTLVLVRNLRRFTIPKHDEEFPLCSAVGRRIPKLELLYLAGLFHDIAKGRGGDHSILGMRDAWEFSRLHGLSDFDSRLVAWLVEQHLVMSMTAQRKDISDPEVIQAFAELIGDPTRLDYLYLLTVADARATNPERWNSWLDALLRELYYSTRRALLRGLDNPQAQDELIAQKQAESMRLVARYGVDPEACNALWRKFGLDFFLHNSPDEIAWQTRQVLEAHPSQCPLVVIRPLTARGGTEVFIYSRDRANLFARTTATLDQMGLNIMDARVITTDDGMAVNSYQVLGPDGAPVDDPLQMEEIRATLETNIAEPLETAIKVARSVPRRHRHFPTETRVTFSADTPNQRTIMRLTTLDRPGLLAEVGAVFHNCGIRLQNAKIATVGAEVDDVFFITSDEAAPITCEKALACLREEIHERLERQDAQG</sequence>
<reference evidence="13" key="1">
    <citation type="journal article" date="2020" name="Microbiol. Resour. Announc.">
        <title>Draft Genome Sequences of Thiorhodococcus mannitoliphagus and Thiorhodococcus minor, Purple Sulfur Photosynthetic Bacteria in the Gammaproteobacterial Family Chromatiaceae.</title>
        <authorList>
            <person name="Aviles F.A."/>
            <person name="Meyer T.E."/>
            <person name="Kyndt J.A."/>
        </authorList>
    </citation>
    <scope>NUCLEOTIDE SEQUENCE [LARGE SCALE GENOMIC DNA]</scope>
    <source>
        <strain evidence="13">DSM 18266</strain>
    </source>
</reference>
<dbReference type="Gene3D" id="1.10.3090.10">
    <property type="entry name" value="cca-adding enzyme, domain 2"/>
    <property type="match status" value="1"/>
</dbReference>
<dbReference type="GO" id="GO:0008893">
    <property type="term" value="F:guanosine-3',5'-bis(diphosphate) 3'-diphosphatase activity"/>
    <property type="evidence" value="ECO:0007669"/>
    <property type="project" value="UniProtKB-EC"/>
</dbReference>
<feature type="region of interest" description="Uridylyltransferase" evidence="8">
    <location>
        <begin position="1"/>
        <end position="339"/>
    </location>
</feature>
<comment type="caution">
    <text evidence="12">The sequence shown here is derived from an EMBL/GenBank/DDBJ whole genome shotgun (WGS) entry which is preliminary data.</text>
</comment>
<dbReference type="PANTHER" id="PTHR47320:SF1">
    <property type="entry name" value="BIFUNCTIONAL URIDYLYLTRANSFERASE_URIDYLYL-REMOVING ENZYME"/>
    <property type="match status" value="1"/>
</dbReference>
<evidence type="ECO:0000313" key="13">
    <source>
        <dbReference type="Proteomes" id="UP000471640"/>
    </source>
</evidence>
<dbReference type="EC" id="3.1.4.-" evidence="8"/>
<dbReference type="Proteomes" id="UP000471640">
    <property type="component" value="Unassembled WGS sequence"/>
</dbReference>
<comment type="catalytic activity">
    <reaction evidence="7">
        <text>guanosine 3',5'-bis(diphosphate) + H2O = GDP + diphosphate + H(+)</text>
        <dbReference type="Rhea" id="RHEA:14253"/>
        <dbReference type="ChEBI" id="CHEBI:15377"/>
        <dbReference type="ChEBI" id="CHEBI:15378"/>
        <dbReference type="ChEBI" id="CHEBI:33019"/>
        <dbReference type="ChEBI" id="CHEBI:58189"/>
        <dbReference type="ChEBI" id="CHEBI:77828"/>
        <dbReference type="EC" id="3.1.7.2"/>
    </reaction>
</comment>
<feature type="region of interest" description="Disordered" evidence="9">
    <location>
        <begin position="1"/>
        <end position="20"/>
    </location>
</feature>
<dbReference type="PROSITE" id="PS51831">
    <property type="entry name" value="HD"/>
    <property type="match status" value="1"/>
</dbReference>
<dbReference type="SUPFAM" id="SSF81593">
    <property type="entry name" value="Nucleotidyltransferase substrate binding subunit/domain"/>
    <property type="match status" value="1"/>
</dbReference>
<dbReference type="InterPro" id="IPR043519">
    <property type="entry name" value="NT_sf"/>
</dbReference>
<dbReference type="SUPFAM" id="SSF55021">
    <property type="entry name" value="ACT-like"/>
    <property type="match status" value="2"/>
</dbReference>
<gene>
    <name evidence="8 12" type="primary">glnD</name>
    <name evidence="12" type="ORF">G3480_08600</name>
</gene>